<dbReference type="EMBL" id="CVQH01022979">
    <property type="protein sequence ID" value="CRK34456.1"/>
    <property type="molecule type" value="Genomic_DNA"/>
</dbReference>
<accession>A0A0G4NJ30</accession>
<organism evidence="2 4">
    <name type="scientific">Verticillium longisporum</name>
    <name type="common">Verticillium dahliae var. longisporum</name>
    <dbReference type="NCBI Taxonomy" id="100787"/>
    <lineage>
        <taxon>Eukaryota</taxon>
        <taxon>Fungi</taxon>
        <taxon>Dikarya</taxon>
        <taxon>Ascomycota</taxon>
        <taxon>Pezizomycotina</taxon>
        <taxon>Sordariomycetes</taxon>
        <taxon>Hypocreomycetidae</taxon>
        <taxon>Glomerellales</taxon>
        <taxon>Plectosphaerellaceae</taxon>
        <taxon>Verticillium</taxon>
    </lineage>
</organism>
<feature type="non-terminal residue" evidence="2">
    <location>
        <position position="1"/>
    </location>
</feature>
<dbReference type="GO" id="GO:0004497">
    <property type="term" value="F:monooxygenase activity"/>
    <property type="evidence" value="ECO:0007669"/>
    <property type="project" value="InterPro"/>
</dbReference>
<reference evidence="3 4" key="1">
    <citation type="submission" date="2015-05" db="EMBL/GenBank/DDBJ databases">
        <authorList>
            <person name="Fogelqvist Johan"/>
        </authorList>
    </citation>
    <scope>NUCLEOTIDE SEQUENCE [LARGE SCALE GENOMIC DNA]</scope>
    <source>
        <strain evidence="1">VL1</strain>
        <strain evidence="2">VL2</strain>
    </source>
</reference>
<dbReference type="STRING" id="100787.A0A0G4NJ30"/>
<gene>
    <name evidence="1" type="ORF">BN1708_019484</name>
    <name evidence="2" type="ORF">BN1723_020032</name>
</gene>
<dbReference type="GO" id="GO:0020037">
    <property type="term" value="F:heme binding"/>
    <property type="evidence" value="ECO:0007669"/>
    <property type="project" value="InterPro"/>
</dbReference>
<dbReference type="SUPFAM" id="SSF48264">
    <property type="entry name" value="Cytochrome P450"/>
    <property type="match status" value="1"/>
</dbReference>
<sequence>KYTTADQRVQSKLRQTFYKQWPQAKAEGRLPTLEEMTDPTVYIPYLEAFMQESTRHAKALSIMSRQAQVPTTVLGVSLPAGINVTFTNNGPGYFSAPIEVDEEKRHESS</sequence>
<dbReference type="Gene3D" id="1.10.630.10">
    <property type="entry name" value="Cytochrome P450"/>
    <property type="match status" value="1"/>
</dbReference>
<evidence type="ECO:0000313" key="3">
    <source>
        <dbReference type="Proteomes" id="UP000044602"/>
    </source>
</evidence>
<dbReference type="GO" id="GO:0005506">
    <property type="term" value="F:iron ion binding"/>
    <property type="evidence" value="ECO:0007669"/>
    <property type="project" value="InterPro"/>
</dbReference>
<dbReference type="EMBL" id="CVQI01035716">
    <property type="protein sequence ID" value="CRK46450.1"/>
    <property type="molecule type" value="Genomic_DNA"/>
</dbReference>
<evidence type="ECO:0000313" key="2">
    <source>
        <dbReference type="EMBL" id="CRK46450.1"/>
    </source>
</evidence>
<proteinExistence type="predicted"/>
<dbReference type="Proteomes" id="UP000045706">
    <property type="component" value="Unassembled WGS sequence"/>
</dbReference>
<dbReference type="AlphaFoldDB" id="A0A0G4NJ30"/>
<name>A0A0G4NJ30_VERLO</name>
<keyword evidence="3" id="KW-1185">Reference proteome</keyword>
<evidence type="ECO:0000313" key="4">
    <source>
        <dbReference type="Proteomes" id="UP000045706"/>
    </source>
</evidence>
<evidence type="ECO:0000313" key="1">
    <source>
        <dbReference type="EMBL" id="CRK34456.1"/>
    </source>
</evidence>
<feature type="non-terminal residue" evidence="2">
    <location>
        <position position="109"/>
    </location>
</feature>
<protein>
    <submittedName>
        <fullName evidence="2">Uncharacterized protein</fullName>
    </submittedName>
</protein>
<dbReference type="GO" id="GO:0016705">
    <property type="term" value="F:oxidoreductase activity, acting on paired donors, with incorporation or reduction of molecular oxygen"/>
    <property type="evidence" value="ECO:0007669"/>
    <property type="project" value="InterPro"/>
</dbReference>
<dbReference type="Proteomes" id="UP000044602">
    <property type="component" value="Unassembled WGS sequence"/>
</dbReference>
<dbReference type="InterPro" id="IPR036396">
    <property type="entry name" value="Cyt_P450_sf"/>
</dbReference>